<accession>A0A832SHQ2</accession>
<reference evidence="1" key="1">
    <citation type="journal article" date="2020" name="bioRxiv">
        <title>A rank-normalized archaeal taxonomy based on genome phylogeny resolves widespread incomplete and uneven classifications.</title>
        <authorList>
            <person name="Rinke C."/>
            <person name="Chuvochina M."/>
            <person name="Mussig A.J."/>
            <person name="Chaumeil P.-A."/>
            <person name="Waite D.W."/>
            <person name="Whitman W.B."/>
            <person name="Parks D.H."/>
            <person name="Hugenholtz P."/>
        </authorList>
    </citation>
    <scope>NUCLEOTIDE SEQUENCE</scope>
    <source>
        <strain evidence="1">UBA8876</strain>
    </source>
</reference>
<dbReference type="EMBL" id="DUJU01000126">
    <property type="protein sequence ID" value="HIH94524.1"/>
    <property type="molecule type" value="Genomic_DNA"/>
</dbReference>
<gene>
    <name evidence="1" type="ORF">HA338_11005</name>
</gene>
<dbReference type="RefSeq" id="WP_052279098.1">
    <property type="nucleotide sequence ID" value="NZ_DUJU01000126.1"/>
</dbReference>
<name>A0A832SHQ2_9EURY</name>
<dbReference type="AlphaFoldDB" id="A0A832SHQ2"/>
<evidence type="ECO:0000313" key="1">
    <source>
        <dbReference type="EMBL" id="HIH94524.1"/>
    </source>
</evidence>
<protein>
    <submittedName>
        <fullName evidence="1">Uncharacterized protein</fullName>
    </submittedName>
</protein>
<evidence type="ECO:0000313" key="2">
    <source>
        <dbReference type="Proteomes" id="UP000600774"/>
    </source>
</evidence>
<proteinExistence type="predicted"/>
<dbReference type="Proteomes" id="UP000600774">
    <property type="component" value="Unassembled WGS sequence"/>
</dbReference>
<comment type="caution">
    <text evidence="1">The sequence shown here is derived from an EMBL/GenBank/DDBJ whole genome shotgun (WGS) entry which is preliminary data.</text>
</comment>
<sequence length="75" mass="8451">MTAGTVAAIILTDIILGKSNPWQEVYDPYRFKPIESAKIILSQVAEATRSFVGDRNSLPIWRHHKFPLEKVGLSK</sequence>
<organism evidence="1 2">
    <name type="scientific">Methanosarcina acetivorans</name>
    <dbReference type="NCBI Taxonomy" id="2214"/>
    <lineage>
        <taxon>Archaea</taxon>
        <taxon>Methanobacteriati</taxon>
        <taxon>Methanobacteriota</taxon>
        <taxon>Stenosarchaea group</taxon>
        <taxon>Methanomicrobia</taxon>
        <taxon>Methanosarcinales</taxon>
        <taxon>Methanosarcinaceae</taxon>
        <taxon>Methanosarcina</taxon>
    </lineage>
</organism>